<evidence type="ECO:0000313" key="7">
    <source>
        <dbReference type="Proteomes" id="UP000199092"/>
    </source>
</evidence>
<dbReference type="InterPro" id="IPR042099">
    <property type="entry name" value="ANL_N_sf"/>
</dbReference>
<keyword evidence="4" id="KW-1133">Transmembrane helix</keyword>
<evidence type="ECO:0000256" key="1">
    <source>
        <dbReference type="ARBA" id="ARBA00001957"/>
    </source>
</evidence>
<dbReference type="SMART" id="SM00824">
    <property type="entry name" value="PKS_TE"/>
    <property type="match status" value="1"/>
</dbReference>
<dbReference type="InterPro" id="IPR036736">
    <property type="entry name" value="ACP-like_sf"/>
</dbReference>
<keyword evidence="3" id="KW-0597">Phosphoprotein</keyword>
<dbReference type="Gene3D" id="1.10.1200.10">
    <property type="entry name" value="ACP-like"/>
    <property type="match status" value="1"/>
</dbReference>
<evidence type="ECO:0000313" key="6">
    <source>
        <dbReference type="EMBL" id="SDT19853.1"/>
    </source>
</evidence>
<dbReference type="InterPro" id="IPR009081">
    <property type="entry name" value="PP-bd_ACP"/>
</dbReference>
<dbReference type="SUPFAM" id="SSF47336">
    <property type="entry name" value="ACP-like"/>
    <property type="match status" value="1"/>
</dbReference>
<dbReference type="Pfam" id="PF00550">
    <property type="entry name" value="PP-binding"/>
    <property type="match status" value="1"/>
</dbReference>
<evidence type="ECO:0000256" key="3">
    <source>
        <dbReference type="ARBA" id="ARBA00022553"/>
    </source>
</evidence>
<dbReference type="InterPro" id="IPR029058">
    <property type="entry name" value="AB_hydrolase_fold"/>
</dbReference>
<dbReference type="InterPro" id="IPR020806">
    <property type="entry name" value="PKS_PP-bd"/>
</dbReference>
<dbReference type="SUPFAM" id="SSF53474">
    <property type="entry name" value="alpha/beta-Hydrolases"/>
    <property type="match status" value="1"/>
</dbReference>
<feature type="transmembrane region" description="Helical" evidence="4">
    <location>
        <begin position="204"/>
        <end position="224"/>
    </location>
</feature>
<comment type="cofactor">
    <cofactor evidence="1">
        <name>pantetheine 4'-phosphate</name>
        <dbReference type="ChEBI" id="CHEBI:47942"/>
    </cofactor>
</comment>
<dbReference type="STRING" id="546871.SAMN04488543_3280"/>
<dbReference type="Gene3D" id="3.40.50.12780">
    <property type="entry name" value="N-terminal domain of ligase-like"/>
    <property type="match status" value="1"/>
</dbReference>
<dbReference type="InterPro" id="IPR020802">
    <property type="entry name" value="TesA-like"/>
</dbReference>
<keyword evidence="4" id="KW-0472">Membrane</keyword>
<sequence>MGTLTGTTTGGSLVESWAGAVERFGDRPALRSPGASYTYAEADRASDLVATALLALDAGGPGSRVALLSRQDAAGLVGLLGILKADRVVVSLDPHLPPDRLRTVVELAGADACLAAADLVGTAVEVGLPAGGVLDLDGLVAPSAEPQDRAPDRAPLRAGRDAAAIVFTSGSTGRPKGVLQTHQQLLNDVTTNGGRFRLTPEDRVALVLPYGFAAGLSLLFVALLNGAGVFSYDPRDGGTRGLVRWVQDERLSVLACTPHLLRSLVGALDHDAVLSSLRLVSTVGEAISGGDVAAARAHLLPSTTYVNWTGSSEVGTLSMFELPPGEPAPVGTVPAGTLMGGKEVVIRREDGTPAEPGEAGELVVVSDYLSGGYWRDDVSNAAKFGVWSDGRPSCLQGDLARLDEDGGLVLLGRADAAIKVRGYLVEPSEVEAALMAEEGVADAVVVAVAQPPAATRLVAYVVPESSTRTQSPAALRRRLRDRLPEYMVPTTVVNLPALPRNERGKVDRAQLPAAALVAPSAPPVTQWEIVVADLWSEVLGLETIGLDDDFMALGGDSLSVEEMLQSVQEHLGVALVSTDVVEAPTLRAFTRRATLGAATLPTHPDVVTLRSGGSRGPVFCFAGSGALGLSFLPLSRHLQDHAVYAFQAHGLERRGFPDWTVESAVDRFLELVRVIQPQGPYVLVGHSFGGLLALEAAQRLTAAGEEVALVALLDTYLPRSAGQQPTYVYETLAEPTPPAGGPVRRRLRALRDRVLPDGLPVLADWGRHARAYAAGIVPFSGQHQFDAFFDHGNLAMRRYQLRPYGHRALVVSADGNPDGPDSWTSVLTGPTRFVDLPAEHSSLLREPWATELAEVLDGELGTAP</sequence>
<dbReference type="InterPro" id="IPR001031">
    <property type="entry name" value="Thioesterase"/>
</dbReference>
<dbReference type="SMART" id="SM00823">
    <property type="entry name" value="PKS_PP"/>
    <property type="match status" value="1"/>
</dbReference>
<dbReference type="PROSITE" id="PS50075">
    <property type="entry name" value="CARRIER"/>
    <property type="match status" value="1"/>
</dbReference>
<evidence type="ECO:0000259" key="5">
    <source>
        <dbReference type="PROSITE" id="PS50075"/>
    </source>
</evidence>
<name>A0A1H1YEH8_9ACTN</name>
<dbReference type="Pfam" id="PF00975">
    <property type="entry name" value="Thioesterase"/>
    <property type="match status" value="1"/>
</dbReference>
<dbReference type="InterPro" id="IPR000873">
    <property type="entry name" value="AMP-dep_synth/lig_dom"/>
</dbReference>
<proteinExistence type="predicted"/>
<evidence type="ECO:0000256" key="4">
    <source>
        <dbReference type="SAM" id="Phobius"/>
    </source>
</evidence>
<gene>
    <name evidence="6" type="ORF">SAMN04488543_3280</name>
</gene>
<dbReference type="GO" id="GO:0005737">
    <property type="term" value="C:cytoplasm"/>
    <property type="evidence" value="ECO:0007669"/>
    <property type="project" value="TreeGrafter"/>
</dbReference>
<accession>A0A1H1YEH8</accession>
<dbReference type="PANTHER" id="PTHR45527:SF1">
    <property type="entry name" value="FATTY ACID SYNTHASE"/>
    <property type="match status" value="1"/>
</dbReference>
<dbReference type="GO" id="GO:0043041">
    <property type="term" value="P:amino acid activation for nonribosomal peptide biosynthetic process"/>
    <property type="evidence" value="ECO:0007669"/>
    <property type="project" value="TreeGrafter"/>
</dbReference>
<organism evidence="6 7">
    <name type="scientific">Friedmanniella luteola</name>
    <dbReference type="NCBI Taxonomy" id="546871"/>
    <lineage>
        <taxon>Bacteria</taxon>
        <taxon>Bacillati</taxon>
        <taxon>Actinomycetota</taxon>
        <taxon>Actinomycetes</taxon>
        <taxon>Propionibacteriales</taxon>
        <taxon>Nocardioidaceae</taxon>
        <taxon>Friedmanniella</taxon>
    </lineage>
</organism>
<dbReference type="Proteomes" id="UP000199092">
    <property type="component" value="Chromosome I"/>
</dbReference>
<dbReference type="Pfam" id="PF00501">
    <property type="entry name" value="AMP-binding"/>
    <property type="match status" value="1"/>
</dbReference>
<keyword evidence="6" id="KW-0436">Ligase</keyword>
<dbReference type="AlphaFoldDB" id="A0A1H1YEH8"/>
<dbReference type="GO" id="GO:0031177">
    <property type="term" value="F:phosphopantetheine binding"/>
    <property type="evidence" value="ECO:0007669"/>
    <property type="project" value="InterPro"/>
</dbReference>
<dbReference type="RefSeq" id="WP_172826093.1">
    <property type="nucleotide sequence ID" value="NZ_LT629749.1"/>
</dbReference>
<reference evidence="6 7" key="1">
    <citation type="submission" date="2016-10" db="EMBL/GenBank/DDBJ databases">
        <authorList>
            <person name="de Groot N.N."/>
        </authorList>
    </citation>
    <scope>NUCLEOTIDE SEQUENCE [LARGE SCALE GENOMIC DNA]</scope>
    <source>
        <strain evidence="6 7">DSM 21741</strain>
    </source>
</reference>
<dbReference type="EMBL" id="LT629749">
    <property type="protein sequence ID" value="SDT19853.1"/>
    <property type="molecule type" value="Genomic_DNA"/>
</dbReference>
<dbReference type="SUPFAM" id="SSF56801">
    <property type="entry name" value="Acetyl-CoA synthetase-like"/>
    <property type="match status" value="1"/>
</dbReference>
<dbReference type="InterPro" id="IPR020845">
    <property type="entry name" value="AMP-binding_CS"/>
</dbReference>
<dbReference type="GO" id="GO:0016874">
    <property type="term" value="F:ligase activity"/>
    <property type="evidence" value="ECO:0007669"/>
    <property type="project" value="UniProtKB-KW"/>
</dbReference>
<dbReference type="GO" id="GO:0044550">
    <property type="term" value="P:secondary metabolite biosynthetic process"/>
    <property type="evidence" value="ECO:0007669"/>
    <property type="project" value="TreeGrafter"/>
</dbReference>
<dbReference type="InterPro" id="IPR025110">
    <property type="entry name" value="AMP-bd_C"/>
</dbReference>
<keyword evidence="2" id="KW-0596">Phosphopantetheine</keyword>
<feature type="domain" description="Carrier" evidence="5">
    <location>
        <begin position="522"/>
        <end position="597"/>
    </location>
</feature>
<keyword evidence="7" id="KW-1185">Reference proteome</keyword>
<dbReference type="Pfam" id="PF13193">
    <property type="entry name" value="AMP-binding_C"/>
    <property type="match status" value="1"/>
</dbReference>
<dbReference type="PANTHER" id="PTHR45527">
    <property type="entry name" value="NONRIBOSOMAL PEPTIDE SYNTHETASE"/>
    <property type="match status" value="1"/>
</dbReference>
<dbReference type="Gene3D" id="3.30.300.30">
    <property type="match status" value="1"/>
</dbReference>
<protein>
    <submittedName>
        <fullName evidence="6">Acyl-CoA synthetase (AMP-forming)/AMP-acid ligase II</fullName>
    </submittedName>
</protein>
<dbReference type="PROSITE" id="PS00455">
    <property type="entry name" value="AMP_BINDING"/>
    <property type="match status" value="1"/>
</dbReference>
<keyword evidence="4" id="KW-0812">Transmembrane</keyword>
<dbReference type="Gene3D" id="3.40.50.1820">
    <property type="entry name" value="alpha/beta hydrolase"/>
    <property type="match status" value="1"/>
</dbReference>
<evidence type="ECO:0000256" key="2">
    <source>
        <dbReference type="ARBA" id="ARBA00022450"/>
    </source>
</evidence>
<dbReference type="InterPro" id="IPR045851">
    <property type="entry name" value="AMP-bd_C_sf"/>
</dbReference>